<feature type="compositionally biased region" description="Basic and acidic residues" evidence="1">
    <location>
        <begin position="16"/>
        <end position="26"/>
    </location>
</feature>
<evidence type="ECO:0000256" key="1">
    <source>
        <dbReference type="SAM" id="MobiDB-lite"/>
    </source>
</evidence>
<dbReference type="Proteomes" id="UP001305498">
    <property type="component" value="Chromosome"/>
</dbReference>
<dbReference type="Pfam" id="PF04977">
    <property type="entry name" value="DivIC"/>
    <property type="match status" value="1"/>
</dbReference>
<dbReference type="RefSeq" id="WP_317140831.1">
    <property type="nucleotide sequence ID" value="NZ_CP118157.1"/>
</dbReference>
<reference evidence="3 4" key="1">
    <citation type="submission" date="2023-02" db="EMBL/GenBank/DDBJ databases">
        <title>Microbacterium betulae sp. nov., isolated from birch wood.</title>
        <authorList>
            <person name="Pasciak M."/>
            <person name="Pawlik K.J."/>
            <person name="Martynowski D."/>
            <person name="Laczmanski L."/>
            <person name="Ciekot J."/>
            <person name="Szponar B."/>
            <person name="Wojcik-Fatla A."/>
            <person name="Mackiewicz B."/>
            <person name="Farian E."/>
            <person name="Cholewa G."/>
            <person name="Cholewa A."/>
            <person name="Dutkiewicz J."/>
        </authorList>
    </citation>
    <scope>NUCLEOTIDE SEQUENCE [LARGE SCALE GENOMIC DNA]</scope>
    <source>
        <strain evidence="3 4">AB</strain>
    </source>
</reference>
<keyword evidence="4" id="KW-1185">Reference proteome</keyword>
<gene>
    <name evidence="3" type="ORF">N8K70_06740</name>
</gene>
<dbReference type="InterPro" id="IPR007060">
    <property type="entry name" value="FtsL/DivIC"/>
</dbReference>
<organism evidence="3 4">
    <name type="scientific">Microbacterium betulae</name>
    <dbReference type="NCBI Taxonomy" id="2981139"/>
    <lineage>
        <taxon>Bacteria</taxon>
        <taxon>Bacillati</taxon>
        <taxon>Actinomycetota</taxon>
        <taxon>Actinomycetes</taxon>
        <taxon>Micrococcales</taxon>
        <taxon>Microbacteriaceae</taxon>
        <taxon>Microbacterium</taxon>
    </lineage>
</organism>
<proteinExistence type="predicted"/>
<feature type="region of interest" description="Disordered" evidence="1">
    <location>
        <begin position="166"/>
        <end position="187"/>
    </location>
</feature>
<keyword evidence="2" id="KW-0472">Membrane</keyword>
<dbReference type="AlphaFoldDB" id="A0AA97I6Z2"/>
<evidence type="ECO:0000313" key="4">
    <source>
        <dbReference type="Proteomes" id="UP001305498"/>
    </source>
</evidence>
<name>A0AA97I6Z2_9MICO</name>
<feature type="transmembrane region" description="Helical" evidence="2">
    <location>
        <begin position="41"/>
        <end position="63"/>
    </location>
</feature>
<feature type="region of interest" description="Disordered" evidence="1">
    <location>
        <begin position="1"/>
        <end position="26"/>
    </location>
</feature>
<dbReference type="EMBL" id="CP118157">
    <property type="protein sequence ID" value="WOF24359.1"/>
    <property type="molecule type" value="Genomic_DNA"/>
</dbReference>
<evidence type="ECO:0000256" key="2">
    <source>
        <dbReference type="SAM" id="Phobius"/>
    </source>
</evidence>
<keyword evidence="2" id="KW-1133">Transmembrane helix</keyword>
<keyword evidence="2" id="KW-0812">Transmembrane</keyword>
<sequence>MAKRPTAPPSAVRGRRSSDGGGRREDVPRVDVRDWLGGIRLSGFTVIVLCLVVLGAFVLVPTASTYLDQRQRIAALQDAVQLGQEEVAALERERTRWQDPAYIATQARERLYYVKPGEVVYLVDNDLEETELPREPEPVSSEVEEAESDWMGQLLRSVVASGLAETAVPEQVPDGDGVFQPDSSTDQ</sequence>
<dbReference type="KEGG" id="mbet:N8K70_06740"/>
<protein>
    <submittedName>
        <fullName evidence="3">Septum formation initiator family protein</fullName>
    </submittedName>
</protein>
<evidence type="ECO:0000313" key="3">
    <source>
        <dbReference type="EMBL" id="WOF24359.1"/>
    </source>
</evidence>
<accession>A0AA97I6Z2</accession>